<evidence type="ECO:0000256" key="8">
    <source>
        <dbReference type="ARBA" id="ARBA00022840"/>
    </source>
</evidence>
<evidence type="ECO:0000256" key="6">
    <source>
        <dbReference type="ARBA" id="ARBA00022695"/>
    </source>
</evidence>
<reference evidence="13" key="1">
    <citation type="submission" date="2023-11" db="EMBL/GenBank/DDBJ databases">
        <title>Scandinavium wanjuensis sp. nov., isolated from lettuce South Korea.</title>
        <authorList>
            <person name="Park J."/>
            <person name="Park S."/>
            <person name="Oh K.K."/>
            <person name="Cho G.S."/>
            <person name="Franz C.M.A.P."/>
        </authorList>
    </citation>
    <scope>NUCLEOTIDE SEQUENCE</scope>
    <source>
        <strain evidence="13">V105_12</strain>
    </source>
</reference>
<dbReference type="FunFam" id="3.40.50.620:FF:000039">
    <property type="entry name" value="Probable nicotinate-nucleotide adenylyltransferase"/>
    <property type="match status" value="1"/>
</dbReference>
<evidence type="ECO:0000313" key="14">
    <source>
        <dbReference type="Proteomes" id="UP001282336"/>
    </source>
</evidence>
<proteinExistence type="inferred from homology"/>
<sequence>MRCRCCCVTKTCPTFFSKDDMTALKALYGGTFDPVHYGHLKPVEILANLIGLSKVIIMPNNVPPHRPQPEATPAQRTQMLELAIADKPLFELDERELRRDTRSYTSETLRDWRQEQGPQQPLAFIIGQDSLINFPSWHDYESILDNAHLLVCRRPGYPMAMKEEAHQQWLERHLTNSADDLHHSPAGKIYIAETPWFNISATLIRERLQQGESCAEMLPQAVLSYISQHGLYR</sequence>
<dbReference type="CDD" id="cd02165">
    <property type="entry name" value="NMNAT"/>
    <property type="match status" value="1"/>
</dbReference>
<feature type="domain" description="Cytidyltransferase-like" evidence="12">
    <location>
        <begin position="27"/>
        <end position="207"/>
    </location>
</feature>
<organism evidence="13 14">
    <name type="scientific">Scandinavium lactucae</name>
    <dbReference type="NCBI Taxonomy" id="3095028"/>
    <lineage>
        <taxon>Bacteria</taxon>
        <taxon>Pseudomonadati</taxon>
        <taxon>Pseudomonadota</taxon>
        <taxon>Gammaproteobacteria</taxon>
        <taxon>Enterobacterales</taxon>
        <taxon>Enterobacteriaceae</taxon>
        <taxon>Scandinavium</taxon>
    </lineage>
</organism>
<dbReference type="GO" id="GO:0004515">
    <property type="term" value="F:nicotinate-nucleotide adenylyltransferase activity"/>
    <property type="evidence" value="ECO:0007669"/>
    <property type="project" value="UniProtKB-UniRule"/>
</dbReference>
<dbReference type="InterPro" id="IPR004821">
    <property type="entry name" value="Cyt_trans-like"/>
</dbReference>
<comment type="caution">
    <text evidence="13">The sequence shown here is derived from an EMBL/GenBank/DDBJ whole genome shotgun (WGS) entry which is preliminary data.</text>
</comment>
<keyword evidence="6 11" id="KW-0548">Nucleotidyltransferase</keyword>
<dbReference type="Pfam" id="PF01467">
    <property type="entry name" value="CTP_transf_like"/>
    <property type="match status" value="1"/>
</dbReference>
<evidence type="ECO:0000256" key="9">
    <source>
        <dbReference type="ARBA" id="ARBA00023027"/>
    </source>
</evidence>
<dbReference type="NCBIfam" id="NF000839">
    <property type="entry name" value="PRK00071.1-1"/>
    <property type="match status" value="1"/>
</dbReference>
<keyword evidence="9 11" id="KW-0520">NAD</keyword>
<protein>
    <recommendedName>
        <fullName evidence="11">Probable nicotinate-nucleotide adenylyltransferase</fullName>
        <ecNumber evidence="11">2.7.7.18</ecNumber>
    </recommendedName>
    <alternativeName>
        <fullName evidence="11">Deamido-NAD(+) diphosphorylase</fullName>
    </alternativeName>
    <alternativeName>
        <fullName evidence="11">Deamido-NAD(+) pyrophosphorylase</fullName>
    </alternativeName>
    <alternativeName>
        <fullName evidence="11">Nicotinate mononucleotide adenylyltransferase</fullName>
        <shortName evidence="11">NaMN adenylyltransferase</shortName>
    </alternativeName>
</protein>
<dbReference type="PANTHER" id="PTHR39321:SF3">
    <property type="entry name" value="PHOSPHOPANTETHEINE ADENYLYLTRANSFERASE"/>
    <property type="match status" value="1"/>
</dbReference>
<evidence type="ECO:0000256" key="4">
    <source>
        <dbReference type="ARBA" id="ARBA00022642"/>
    </source>
</evidence>
<dbReference type="EMBL" id="JAWXRC010000017">
    <property type="protein sequence ID" value="MDX6030343.1"/>
    <property type="molecule type" value="Genomic_DNA"/>
</dbReference>
<comment type="catalytic activity">
    <reaction evidence="10 11">
        <text>nicotinate beta-D-ribonucleotide + ATP + H(+) = deamido-NAD(+) + diphosphate</text>
        <dbReference type="Rhea" id="RHEA:22860"/>
        <dbReference type="ChEBI" id="CHEBI:15378"/>
        <dbReference type="ChEBI" id="CHEBI:30616"/>
        <dbReference type="ChEBI" id="CHEBI:33019"/>
        <dbReference type="ChEBI" id="CHEBI:57502"/>
        <dbReference type="ChEBI" id="CHEBI:58437"/>
        <dbReference type="EC" id="2.7.7.18"/>
    </reaction>
</comment>
<comment type="function">
    <text evidence="1 11">Catalyzes the reversible adenylation of nicotinate mononucleotide (NaMN) to nicotinic acid adenine dinucleotide (NaAD).</text>
</comment>
<dbReference type="NCBIfam" id="TIGR00125">
    <property type="entry name" value="cyt_tran_rel"/>
    <property type="match status" value="1"/>
</dbReference>
<evidence type="ECO:0000256" key="5">
    <source>
        <dbReference type="ARBA" id="ARBA00022679"/>
    </source>
</evidence>
<comment type="similarity">
    <text evidence="3 11">Belongs to the NadD family.</text>
</comment>
<dbReference type="AlphaFoldDB" id="A0AAJ2VT31"/>
<dbReference type="GO" id="GO:0005524">
    <property type="term" value="F:ATP binding"/>
    <property type="evidence" value="ECO:0007669"/>
    <property type="project" value="UniProtKB-KW"/>
</dbReference>
<dbReference type="PANTHER" id="PTHR39321">
    <property type="entry name" value="NICOTINATE-NUCLEOTIDE ADENYLYLTRANSFERASE-RELATED"/>
    <property type="match status" value="1"/>
</dbReference>
<dbReference type="InterPro" id="IPR005248">
    <property type="entry name" value="NadD/NMNAT"/>
</dbReference>
<keyword evidence="8 11" id="KW-0067">ATP-binding</keyword>
<evidence type="ECO:0000256" key="2">
    <source>
        <dbReference type="ARBA" id="ARBA00005019"/>
    </source>
</evidence>
<keyword evidence="5 11" id="KW-0808">Transferase</keyword>
<keyword evidence="7 11" id="KW-0547">Nucleotide-binding</keyword>
<keyword evidence="4 11" id="KW-0662">Pyridine nucleotide biosynthesis</keyword>
<evidence type="ECO:0000256" key="10">
    <source>
        <dbReference type="ARBA" id="ARBA00048721"/>
    </source>
</evidence>
<gene>
    <name evidence="11 13" type="primary">nadD</name>
    <name evidence="13" type="ORF">SIL20_02275</name>
</gene>
<dbReference type="SUPFAM" id="SSF52374">
    <property type="entry name" value="Nucleotidylyl transferase"/>
    <property type="match status" value="1"/>
</dbReference>
<dbReference type="GO" id="GO:0009435">
    <property type="term" value="P:NAD+ biosynthetic process"/>
    <property type="evidence" value="ECO:0007669"/>
    <property type="project" value="UniProtKB-UniRule"/>
</dbReference>
<evidence type="ECO:0000259" key="12">
    <source>
        <dbReference type="Pfam" id="PF01467"/>
    </source>
</evidence>
<dbReference type="InterPro" id="IPR014729">
    <property type="entry name" value="Rossmann-like_a/b/a_fold"/>
</dbReference>
<dbReference type="RefSeq" id="WP_319626950.1">
    <property type="nucleotide sequence ID" value="NZ_JAWXRB010000001.1"/>
</dbReference>
<dbReference type="NCBIfam" id="NF000840">
    <property type="entry name" value="PRK00071.1-3"/>
    <property type="match status" value="1"/>
</dbReference>
<dbReference type="Proteomes" id="UP001282336">
    <property type="component" value="Unassembled WGS sequence"/>
</dbReference>
<dbReference type="HAMAP" id="MF_00244">
    <property type="entry name" value="NaMN_adenylyltr"/>
    <property type="match status" value="1"/>
</dbReference>
<evidence type="ECO:0000256" key="7">
    <source>
        <dbReference type="ARBA" id="ARBA00022741"/>
    </source>
</evidence>
<dbReference type="Gene3D" id="3.40.50.620">
    <property type="entry name" value="HUPs"/>
    <property type="match status" value="1"/>
</dbReference>
<comment type="pathway">
    <text evidence="2 11">Cofactor biosynthesis; NAD(+) biosynthesis; deamido-NAD(+) from nicotinate D-ribonucleotide: step 1/1.</text>
</comment>
<accession>A0AAJ2VT31</accession>
<evidence type="ECO:0000256" key="3">
    <source>
        <dbReference type="ARBA" id="ARBA00009014"/>
    </source>
</evidence>
<evidence type="ECO:0000256" key="11">
    <source>
        <dbReference type="HAMAP-Rule" id="MF_00244"/>
    </source>
</evidence>
<name>A0AAJ2VT31_9ENTR</name>
<dbReference type="EC" id="2.7.7.18" evidence="11"/>
<evidence type="ECO:0000256" key="1">
    <source>
        <dbReference type="ARBA" id="ARBA00002324"/>
    </source>
</evidence>
<dbReference type="NCBIfam" id="TIGR00482">
    <property type="entry name" value="nicotinate (nicotinamide) nucleotide adenylyltransferase"/>
    <property type="match status" value="1"/>
</dbReference>
<evidence type="ECO:0000313" key="13">
    <source>
        <dbReference type="EMBL" id="MDX6030343.1"/>
    </source>
</evidence>